<dbReference type="Gene3D" id="3.90.950.10">
    <property type="match status" value="1"/>
</dbReference>
<feature type="active site" description="Proton acceptor" evidence="4">
    <location>
        <position position="75"/>
    </location>
</feature>
<keyword evidence="4" id="KW-0963">Cytoplasm</keyword>
<comment type="similarity">
    <text evidence="4">Belongs to the Maf family. YhdE subfamily.</text>
</comment>
<organism evidence="5">
    <name type="scientific">Salinispirillum sp. LH 10-3-1</name>
    <dbReference type="NCBI Taxonomy" id="2952525"/>
    <lineage>
        <taxon>Bacteria</taxon>
        <taxon>Pseudomonadati</taxon>
        <taxon>Pseudomonadota</taxon>
        <taxon>Gammaproteobacteria</taxon>
        <taxon>Oceanospirillales</taxon>
        <taxon>Saccharospirillaceae</taxon>
        <taxon>Salinispirillum</taxon>
    </lineage>
</organism>
<dbReference type="EC" id="3.6.1.9" evidence="4"/>
<keyword evidence="3 4" id="KW-0546">Nucleotide metabolism</keyword>
<dbReference type="NCBIfam" id="TIGR00172">
    <property type="entry name" value="maf"/>
    <property type="match status" value="1"/>
</dbReference>
<proteinExistence type="inferred from homology"/>
<feature type="site" description="Important for substrate specificity" evidence="4">
    <location>
        <position position="76"/>
    </location>
</feature>
<dbReference type="GO" id="GO:0005737">
    <property type="term" value="C:cytoplasm"/>
    <property type="evidence" value="ECO:0007669"/>
    <property type="project" value="UniProtKB-SubCell"/>
</dbReference>
<comment type="function">
    <text evidence="4">Nucleoside triphosphate pyrophosphatase that hydrolyzes dTTP and UTP. May have a dual role in cell division arrest and in preventing the incorporation of modified nucleotides into cellular nucleic acids.</text>
</comment>
<comment type="catalytic activity">
    <reaction evidence="4">
        <text>UTP + H2O = UMP + diphosphate + H(+)</text>
        <dbReference type="Rhea" id="RHEA:29395"/>
        <dbReference type="ChEBI" id="CHEBI:15377"/>
        <dbReference type="ChEBI" id="CHEBI:15378"/>
        <dbReference type="ChEBI" id="CHEBI:33019"/>
        <dbReference type="ChEBI" id="CHEBI:46398"/>
        <dbReference type="ChEBI" id="CHEBI:57865"/>
        <dbReference type="EC" id="3.6.1.9"/>
    </reaction>
</comment>
<evidence type="ECO:0000256" key="2">
    <source>
        <dbReference type="ARBA" id="ARBA00022801"/>
    </source>
</evidence>
<comment type="caution">
    <text evidence="4">Lacks conserved residue(s) required for the propagation of feature annotation.</text>
</comment>
<evidence type="ECO:0000313" key="5">
    <source>
        <dbReference type="EMBL" id="WLD57089.1"/>
    </source>
</evidence>
<dbReference type="RefSeq" id="WP_304994376.1">
    <property type="nucleotide sequence ID" value="NZ_CP101717.1"/>
</dbReference>
<dbReference type="SUPFAM" id="SSF52972">
    <property type="entry name" value="ITPase-like"/>
    <property type="match status" value="1"/>
</dbReference>
<dbReference type="InterPro" id="IPR003697">
    <property type="entry name" value="Maf-like"/>
</dbReference>
<dbReference type="EMBL" id="CP101717">
    <property type="protein sequence ID" value="WLD57089.1"/>
    <property type="molecule type" value="Genomic_DNA"/>
</dbReference>
<comment type="cofactor">
    <cofactor evidence="1 4">
        <name>a divalent metal cation</name>
        <dbReference type="ChEBI" id="CHEBI:60240"/>
    </cofactor>
</comment>
<dbReference type="AlphaFoldDB" id="A0AB38YDE9"/>
<keyword evidence="2 4" id="KW-0378">Hydrolase</keyword>
<evidence type="ECO:0000256" key="3">
    <source>
        <dbReference type="ARBA" id="ARBA00023080"/>
    </source>
</evidence>
<evidence type="ECO:0000256" key="1">
    <source>
        <dbReference type="ARBA" id="ARBA00001968"/>
    </source>
</evidence>
<dbReference type="GO" id="GO:0009117">
    <property type="term" value="P:nucleotide metabolic process"/>
    <property type="evidence" value="ECO:0007669"/>
    <property type="project" value="UniProtKB-KW"/>
</dbReference>
<protein>
    <recommendedName>
        <fullName evidence="4">dTTP/UTP pyrophosphatase</fullName>
        <shortName evidence="4">dTTPase/UTPase</shortName>
        <ecNumber evidence="4">3.6.1.9</ecNumber>
    </recommendedName>
    <alternativeName>
        <fullName evidence="4">Nucleoside triphosphate pyrophosphatase</fullName>
    </alternativeName>
    <alternativeName>
        <fullName evidence="4">Nucleotide pyrophosphatase</fullName>
        <shortName evidence="4">Nucleotide PPase</shortName>
    </alternativeName>
</protein>
<dbReference type="PANTHER" id="PTHR43213:SF5">
    <property type="entry name" value="BIFUNCTIONAL DTTP_UTP PYROPHOSPHATASE_METHYLTRANSFERASE PROTEIN-RELATED"/>
    <property type="match status" value="1"/>
</dbReference>
<name>A0AB38YDE9_9GAMM</name>
<accession>A0AB38YDE9</accession>
<dbReference type="CDD" id="cd00555">
    <property type="entry name" value="Maf"/>
    <property type="match status" value="1"/>
</dbReference>
<gene>
    <name evidence="5" type="ORF">NFC81_10165</name>
</gene>
<comment type="subcellular location">
    <subcellularLocation>
        <location evidence="4">Cytoplasm</location>
    </subcellularLocation>
</comment>
<dbReference type="PANTHER" id="PTHR43213">
    <property type="entry name" value="BIFUNCTIONAL DTTP/UTP PYROPHOSPHATASE/METHYLTRANSFERASE PROTEIN-RELATED"/>
    <property type="match status" value="1"/>
</dbReference>
<comment type="catalytic activity">
    <reaction evidence="4">
        <text>dTTP + H2O = dTMP + diphosphate + H(+)</text>
        <dbReference type="Rhea" id="RHEA:28534"/>
        <dbReference type="ChEBI" id="CHEBI:15377"/>
        <dbReference type="ChEBI" id="CHEBI:15378"/>
        <dbReference type="ChEBI" id="CHEBI:33019"/>
        <dbReference type="ChEBI" id="CHEBI:37568"/>
        <dbReference type="ChEBI" id="CHEBI:63528"/>
        <dbReference type="EC" id="3.6.1.9"/>
    </reaction>
</comment>
<dbReference type="PIRSF" id="PIRSF006305">
    <property type="entry name" value="Maf"/>
    <property type="match status" value="1"/>
</dbReference>
<feature type="site" description="Important for substrate specificity" evidence="4">
    <location>
        <position position="11"/>
    </location>
</feature>
<dbReference type="Pfam" id="PF02545">
    <property type="entry name" value="Maf"/>
    <property type="match status" value="1"/>
</dbReference>
<evidence type="ECO:0000256" key="4">
    <source>
        <dbReference type="HAMAP-Rule" id="MF_00528"/>
    </source>
</evidence>
<dbReference type="InterPro" id="IPR029001">
    <property type="entry name" value="ITPase-like_fam"/>
</dbReference>
<dbReference type="HAMAP" id="MF_00528">
    <property type="entry name" value="Maf"/>
    <property type="match status" value="1"/>
</dbReference>
<dbReference type="GO" id="GO:0047429">
    <property type="term" value="F:nucleoside triphosphate diphosphatase activity"/>
    <property type="evidence" value="ECO:0007669"/>
    <property type="project" value="UniProtKB-EC"/>
</dbReference>
<feature type="site" description="Important for substrate specificity" evidence="4">
    <location>
        <position position="158"/>
    </location>
</feature>
<reference evidence="5" key="1">
    <citation type="submission" date="2022-07" db="EMBL/GenBank/DDBJ databases">
        <title>Complete genome sequence of Salinispirillum sp. LH10-3-1 capable of multiple carbohydrate inversion isolated from a soda lake.</title>
        <authorList>
            <person name="Liu J."/>
            <person name="Zhai Y."/>
            <person name="Zhang H."/>
            <person name="Yang H."/>
            <person name="Qu J."/>
            <person name="Li J."/>
        </authorList>
    </citation>
    <scope>NUCLEOTIDE SEQUENCE</scope>
    <source>
        <strain evidence="5">LH 10-3-1</strain>
    </source>
</reference>
<sequence>MKLILASSSPRRHELLALLGVPFVVQPADIDETPRPHEAALDYVRRMAAEKAEKVWQRLVAGAESEAETWVLGSDTSVVVDGEILGKPVDEHDALRMLRLLSGRVHEVITAVSLHGVGGADVRCSVTDVEFTTMSDAEMIQYWHSGEPSDKAGAYGIQGRGARFVRSISGSYHAVMGLPVDVVADMLVTAGFRLWQEE</sequence>